<dbReference type="OrthoDB" id="1092267at2"/>
<organism evidence="2 3">
    <name type="scientific">Muribaculum gordoncarteri</name>
    <dbReference type="NCBI Taxonomy" id="2530390"/>
    <lineage>
        <taxon>Bacteria</taxon>
        <taxon>Pseudomonadati</taxon>
        <taxon>Bacteroidota</taxon>
        <taxon>Bacteroidia</taxon>
        <taxon>Bacteroidales</taxon>
        <taxon>Muribaculaceae</taxon>
        <taxon>Muribaculum</taxon>
    </lineage>
</organism>
<evidence type="ECO:0000256" key="1">
    <source>
        <dbReference type="SAM" id="Phobius"/>
    </source>
</evidence>
<accession>A0A4P7VE77</accession>
<sequence length="106" mass="11436">MKSKVHFSTYCTIITIAVLALFVVGIVSTRNESPKCLILCIITALATLAGLYYCPISVAADSKSVKIHRLLSGDKTFNYSDIESIDTFYPSPGALRLCGSGGFFGY</sequence>
<evidence type="ECO:0000313" key="2">
    <source>
        <dbReference type="EMBL" id="QCD35160.1"/>
    </source>
</evidence>
<keyword evidence="3" id="KW-1185">Reference proteome</keyword>
<dbReference type="KEGG" id="mgod:E7746_04315"/>
<keyword evidence="1" id="KW-1133">Transmembrane helix</keyword>
<feature type="transmembrane region" description="Helical" evidence="1">
    <location>
        <begin position="6"/>
        <end position="29"/>
    </location>
</feature>
<dbReference type="RefSeq" id="WP_136409959.1">
    <property type="nucleotide sequence ID" value="NZ_CP039393.1"/>
</dbReference>
<evidence type="ECO:0000313" key="3">
    <source>
        <dbReference type="Proteomes" id="UP000297031"/>
    </source>
</evidence>
<feature type="transmembrane region" description="Helical" evidence="1">
    <location>
        <begin position="36"/>
        <end position="53"/>
    </location>
</feature>
<keyword evidence="1" id="KW-0472">Membrane</keyword>
<dbReference type="Proteomes" id="UP000297031">
    <property type="component" value="Chromosome"/>
</dbReference>
<name>A0A4P7VE77_9BACT</name>
<keyword evidence="1" id="KW-0812">Transmembrane</keyword>
<dbReference type="AlphaFoldDB" id="A0A4P7VE77"/>
<reference evidence="2 3" key="1">
    <citation type="submission" date="2019-02" db="EMBL/GenBank/DDBJ databases">
        <title>Isolation and identification of novel species under the genus Muribaculum.</title>
        <authorList>
            <person name="Miyake S."/>
            <person name="Ding Y."/>
            <person name="Low A."/>
            <person name="Soh M."/>
            <person name="Seedorf H."/>
        </authorList>
    </citation>
    <scope>NUCLEOTIDE SEQUENCE [LARGE SCALE GENOMIC DNA]</scope>
    <source>
        <strain evidence="2 3">TLL-A4</strain>
    </source>
</reference>
<gene>
    <name evidence="2" type="ORF">E7746_04315</name>
</gene>
<dbReference type="EMBL" id="CP039393">
    <property type="protein sequence ID" value="QCD35160.1"/>
    <property type="molecule type" value="Genomic_DNA"/>
</dbReference>
<protein>
    <submittedName>
        <fullName evidence="2">Uncharacterized protein</fullName>
    </submittedName>
</protein>
<proteinExistence type="predicted"/>